<sequence length="318" mass="35652">MMENVTFHDHKPQALSLYDAVVTGLSKSDKSIPPKFFYDQRGSELFDRICEQPEYYLPTVERRMLSSLAEEIANLTGTGRVLIEPGAGNAAKVRLLLDALRPSAFVPMDISFDYLKSSARALAVEYPWLPIHAACVDFTHSLPIPREVPNGPRLLFFPGSSLGNFSPSEAGGFLRLVHDTVGSGGMMLIGVDTKKSERVLNAAYNDAAGLTADFNLNLLQRMQQELDTDIDPEVFEHLAFYNDEEGRIEMHLVSTEEQTLRLNGHRFEFKKGETLHTENSYKYSPTEFINLVTENGFNEVRHWVDDDGLFAVYLVAVA</sequence>
<comment type="caution">
    <text evidence="4">The sequence shown here is derived from an EMBL/GenBank/DDBJ whole genome shotgun (WGS) entry which is preliminary data.</text>
</comment>
<proteinExistence type="predicted"/>
<dbReference type="InterPro" id="IPR019257">
    <property type="entry name" value="MeTrfase_dom"/>
</dbReference>
<evidence type="ECO:0000259" key="3">
    <source>
        <dbReference type="Pfam" id="PF10017"/>
    </source>
</evidence>
<accession>A0A9E4NMK0</accession>
<dbReference type="PIRSF" id="PIRSF018005">
    <property type="entry name" value="UCP018005"/>
    <property type="match status" value="1"/>
</dbReference>
<dbReference type="EC" id="2.1.1.44" evidence="4"/>
<dbReference type="EMBL" id="JAEPCR010000107">
    <property type="protein sequence ID" value="MCG7980178.1"/>
    <property type="molecule type" value="Genomic_DNA"/>
</dbReference>
<reference evidence="4" key="1">
    <citation type="journal article" date="2021" name="Proc. Natl. Acad. Sci. U.S.A.">
        <title>Global biogeography of chemosynthetic symbionts reveals both localized and globally distributed symbiont groups. .</title>
        <authorList>
            <person name="Osvatic J.T."/>
            <person name="Wilkins L.G.E."/>
            <person name="Leibrecht L."/>
            <person name="Leray M."/>
            <person name="Zauner S."/>
            <person name="Polzin J."/>
            <person name="Camacho Y."/>
            <person name="Gros O."/>
            <person name="van Gils J.A."/>
            <person name="Eisen J.A."/>
            <person name="Petersen J.M."/>
            <person name="Yuen B."/>
        </authorList>
    </citation>
    <scope>NUCLEOTIDE SEQUENCE</scope>
    <source>
        <strain evidence="4">MAGclacostrist055</strain>
    </source>
</reference>
<dbReference type="Pfam" id="PF10017">
    <property type="entry name" value="Methyltransf_33"/>
    <property type="match status" value="1"/>
</dbReference>
<dbReference type="NCBIfam" id="TIGR03438">
    <property type="entry name" value="egtD_ergothio"/>
    <property type="match status" value="1"/>
</dbReference>
<evidence type="ECO:0000313" key="4">
    <source>
        <dbReference type="EMBL" id="MCG7980178.1"/>
    </source>
</evidence>
<evidence type="ECO:0000256" key="2">
    <source>
        <dbReference type="ARBA" id="ARBA00022679"/>
    </source>
</evidence>
<dbReference type="SUPFAM" id="SSF53335">
    <property type="entry name" value="S-adenosyl-L-methionine-dependent methyltransferases"/>
    <property type="match status" value="1"/>
</dbReference>
<organism evidence="4 5">
    <name type="scientific">Candidatus Thiodiazotropha taylori</name>
    <dbReference type="NCBI Taxonomy" id="2792791"/>
    <lineage>
        <taxon>Bacteria</taxon>
        <taxon>Pseudomonadati</taxon>
        <taxon>Pseudomonadota</taxon>
        <taxon>Gammaproteobacteria</taxon>
        <taxon>Chromatiales</taxon>
        <taxon>Sedimenticolaceae</taxon>
        <taxon>Candidatus Thiodiazotropha</taxon>
    </lineage>
</organism>
<protein>
    <submittedName>
        <fullName evidence="4">L-histidine N(Alpha)-methyltransferase</fullName>
        <ecNumber evidence="4">2.1.1.44</ecNumber>
    </submittedName>
</protein>
<dbReference type="PANTHER" id="PTHR43397">
    <property type="entry name" value="ERGOTHIONEINE BIOSYNTHESIS PROTEIN 1"/>
    <property type="match status" value="1"/>
</dbReference>
<gene>
    <name evidence="4" type="primary">egtD</name>
    <name evidence="4" type="ORF">JAY77_18770</name>
</gene>
<dbReference type="Gene3D" id="3.40.50.150">
    <property type="entry name" value="Vaccinia Virus protein VP39"/>
    <property type="match status" value="1"/>
</dbReference>
<dbReference type="GO" id="GO:0032259">
    <property type="term" value="P:methylation"/>
    <property type="evidence" value="ECO:0007669"/>
    <property type="project" value="UniProtKB-KW"/>
</dbReference>
<dbReference type="InterPro" id="IPR035094">
    <property type="entry name" value="EgtD"/>
</dbReference>
<dbReference type="PANTHER" id="PTHR43397:SF1">
    <property type="entry name" value="ERGOTHIONEINE BIOSYNTHESIS PROTEIN 1"/>
    <property type="match status" value="1"/>
</dbReference>
<dbReference type="InterPro" id="IPR029063">
    <property type="entry name" value="SAM-dependent_MTases_sf"/>
</dbReference>
<dbReference type="InterPro" id="IPR017804">
    <property type="entry name" value="MeTrfase_EgtD-like"/>
</dbReference>
<name>A0A9E4NMK0_9GAMM</name>
<evidence type="ECO:0000256" key="1">
    <source>
        <dbReference type="ARBA" id="ARBA00022603"/>
    </source>
</evidence>
<dbReference type="GO" id="GO:0052706">
    <property type="term" value="F:L-histidine N(alpha)-methyltransferase activity"/>
    <property type="evidence" value="ECO:0007669"/>
    <property type="project" value="UniProtKB-EC"/>
</dbReference>
<feature type="domain" description="Histidine-specific methyltransferase SAM-dependent" evidence="3">
    <location>
        <begin position="19"/>
        <end position="315"/>
    </location>
</feature>
<keyword evidence="1 4" id="KW-0489">Methyltransferase</keyword>
<keyword evidence="2 4" id="KW-0808">Transferase</keyword>
<evidence type="ECO:0000313" key="5">
    <source>
        <dbReference type="Proteomes" id="UP000886674"/>
    </source>
</evidence>
<dbReference type="InterPro" id="IPR051128">
    <property type="entry name" value="EgtD_Methyltrsf_superfamily"/>
</dbReference>
<dbReference type="Proteomes" id="UP000886674">
    <property type="component" value="Unassembled WGS sequence"/>
</dbReference>
<dbReference type="AlphaFoldDB" id="A0A9E4NMK0"/>